<comment type="caution">
    <text evidence="1">The sequence shown here is derived from an EMBL/GenBank/DDBJ whole genome shotgun (WGS) entry which is preliminary data.</text>
</comment>
<accession>A0ABR7MYU5</accession>
<dbReference type="EMBL" id="JACRSX010000002">
    <property type="protein sequence ID" value="MBC8561536.1"/>
    <property type="molecule type" value="Genomic_DNA"/>
</dbReference>
<proteinExistence type="predicted"/>
<evidence type="ECO:0000313" key="2">
    <source>
        <dbReference type="Proteomes" id="UP000606193"/>
    </source>
</evidence>
<dbReference type="RefSeq" id="WP_249297214.1">
    <property type="nucleotide sequence ID" value="NZ_JACRSX010000002.1"/>
</dbReference>
<evidence type="ECO:0000313" key="1">
    <source>
        <dbReference type="EMBL" id="MBC8561536.1"/>
    </source>
</evidence>
<reference evidence="1 2" key="1">
    <citation type="submission" date="2020-08" db="EMBL/GenBank/DDBJ databases">
        <title>Genome public.</title>
        <authorList>
            <person name="Liu C."/>
            <person name="Sun Q."/>
        </authorList>
    </citation>
    <scope>NUCLEOTIDE SEQUENCE [LARGE SCALE GENOMIC DNA]</scope>
    <source>
        <strain evidence="1 2">NSJ-37</strain>
    </source>
</reference>
<dbReference type="Proteomes" id="UP000606193">
    <property type="component" value="Unassembled WGS sequence"/>
</dbReference>
<protein>
    <submittedName>
        <fullName evidence="1">Uncharacterized protein</fullName>
    </submittedName>
</protein>
<keyword evidence="2" id="KW-1185">Reference proteome</keyword>
<organism evidence="1 2">
    <name type="scientific">Jutongia huaianensis</name>
    <dbReference type="NCBI Taxonomy" id="2763668"/>
    <lineage>
        <taxon>Bacteria</taxon>
        <taxon>Bacillati</taxon>
        <taxon>Bacillota</taxon>
        <taxon>Clostridia</taxon>
        <taxon>Lachnospirales</taxon>
        <taxon>Lachnospiraceae</taxon>
        <taxon>Jutongia</taxon>
    </lineage>
</organism>
<sequence length="479" mass="55570">MSTRIRESVKKISHGTDLEKALPEYLEQAMDIHDSHARLKFMMEYYVFYEMISEGINPYIDSAKDIADALHQAVRVLMDPDGFDETERKKQGEVLVDLRGQVTDRMQVLTAYVDRFVIYEYILNRLQYRFEDQEVIAEDSVFAREVLNFIFSTKDNMAINDNIRMVIGQLPVRMTRSHYFDLIRDSISVYKGSDRSALDGHLYMFRTNAMLYHTEDMEKYFTEFVPVMKEFDELDYEKMTGEMYQIYAEKLRVNASKLNDISDLYMLIQKLINGAYSMYLTNGGAEAADKIPAAQFVIRGVNDLFLHQESDIWGEEPVPETEEEKLYQLGEHFPEIEGMQERIYESMNTADAVLEETMKTRREIIAQLGLEDSFQALQQLVQLSSGSDFVELEWKDEEEKVTPEDAEKAAEELVSELKQAFKGQSRLVRRAIMANTLEKIPVFFSTPQEVADYISQSLSLCDDEAEKYASKQLIQEMMG</sequence>
<gene>
    <name evidence="1" type="ORF">H8704_02645</name>
</gene>
<name>A0ABR7MYU5_9FIRM</name>